<dbReference type="RefSeq" id="WP_250827860.1">
    <property type="nucleotide sequence ID" value="NZ_JAMOIL010000017.1"/>
</dbReference>
<evidence type="ECO:0000259" key="1">
    <source>
        <dbReference type="Pfam" id="PF07883"/>
    </source>
</evidence>
<organism evidence="2 3">
    <name type="scientific">Nocardioides bruguierae</name>
    <dbReference type="NCBI Taxonomy" id="2945102"/>
    <lineage>
        <taxon>Bacteria</taxon>
        <taxon>Bacillati</taxon>
        <taxon>Actinomycetota</taxon>
        <taxon>Actinomycetes</taxon>
        <taxon>Propionibacteriales</taxon>
        <taxon>Nocardioidaceae</taxon>
        <taxon>Nocardioides</taxon>
    </lineage>
</organism>
<name>A0A9X2D8S7_9ACTN</name>
<keyword evidence="3" id="KW-1185">Reference proteome</keyword>
<reference evidence="2" key="1">
    <citation type="submission" date="2022-05" db="EMBL/GenBank/DDBJ databases">
        <authorList>
            <person name="Tuo L."/>
        </authorList>
    </citation>
    <scope>NUCLEOTIDE SEQUENCE</scope>
    <source>
        <strain evidence="2">BSK12Z-4</strain>
    </source>
</reference>
<dbReference type="SUPFAM" id="SSF51182">
    <property type="entry name" value="RmlC-like cupins"/>
    <property type="match status" value="1"/>
</dbReference>
<evidence type="ECO:0000313" key="3">
    <source>
        <dbReference type="Proteomes" id="UP001139485"/>
    </source>
</evidence>
<accession>A0A9X2D8S7</accession>
<dbReference type="Gene3D" id="2.60.120.10">
    <property type="entry name" value="Jelly Rolls"/>
    <property type="match status" value="1"/>
</dbReference>
<dbReference type="InterPro" id="IPR013096">
    <property type="entry name" value="Cupin_2"/>
</dbReference>
<dbReference type="EMBL" id="JAMOIL010000017">
    <property type="protein sequence ID" value="MCM0621431.1"/>
    <property type="molecule type" value="Genomic_DNA"/>
</dbReference>
<dbReference type="Proteomes" id="UP001139485">
    <property type="component" value="Unassembled WGS sequence"/>
</dbReference>
<dbReference type="InterPro" id="IPR053146">
    <property type="entry name" value="QDO-like"/>
</dbReference>
<feature type="domain" description="Cupin type-2" evidence="1">
    <location>
        <begin position="60"/>
        <end position="128"/>
    </location>
</feature>
<dbReference type="CDD" id="cd02215">
    <property type="entry name" value="cupin_QDO_N_C"/>
    <property type="match status" value="1"/>
</dbReference>
<gene>
    <name evidence="2" type="ORF">M8330_14140</name>
</gene>
<sequence>MSFEYLSDASGRPAWDGVLPGKPAPFFLEAGEGEHAKLFGDHFTVMLSGDETDGQFGMFLATCPPGEVIPAHTHADTHETFFIVEGAVRVFLETPEGETDKLLKPGDFGFVPSGYKHAYRVEEPTRMLGTATGGFERFFQHMGTLADAIDPASPPYVPEFPQMGAAAQRHHMEFHPQHRWENQ</sequence>
<comment type="caution">
    <text evidence="2">The sequence shown here is derived from an EMBL/GenBank/DDBJ whole genome shotgun (WGS) entry which is preliminary data.</text>
</comment>
<dbReference type="PANTHER" id="PTHR36440:SF1">
    <property type="entry name" value="PUTATIVE (AFU_ORTHOLOGUE AFUA_8G07350)-RELATED"/>
    <property type="match status" value="1"/>
</dbReference>
<dbReference type="PANTHER" id="PTHR36440">
    <property type="entry name" value="PUTATIVE (AFU_ORTHOLOGUE AFUA_8G07350)-RELATED"/>
    <property type="match status" value="1"/>
</dbReference>
<evidence type="ECO:0000313" key="2">
    <source>
        <dbReference type="EMBL" id="MCM0621431.1"/>
    </source>
</evidence>
<proteinExistence type="predicted"/>
<dbReference type="AlphaFoldDB" id="A0A9X2D8S7"/>
<dbReference type="InterPro" id="IPR014710">
    <property type="entry name" value="RmlC-like_jellyroll"/>
</dbReference>
<dbReference type="InterPro" id="IPR011051">
    <property type="entry name" value="RmlC_Cupin_sf"/>
</dbReference>
<dbReference type="Pfam" id="PF07883">
    <property type="entry name" value="Cupin_2"/>
    <property type="match status" value="1"/>
</dbReference>
<protein>
    <submittedName>
        <fullName evidence="2">Quercetin 2,3-dioxygenase</fullName>
    </submittedName>
</protein>